<dbReference type="PANTHER" id="PTHR11266:SF121">
    <property type="entry name" value="OS09G0315000 PROTEIN"/>
    <property type="match status" value="1"/>
</dbReference>
<evidence type="ECO:0000256" key="2">
    <source>
        <dbReference type="ARBA" id="ARBA00006824"/>
    </source>
</evidence>
<reference evidence="7" key="1">
    <citation type="submission" date="2021-01" db="EMBL/GenBank/DDBJ databases">
        <authorList>
            <person name="Corre E."/>
            <person name="Pelletier E."/>
            <person name="Niang G."/>
            <person name="Scheremetjew M."/>
            <person name="Finn R."/>
            <person name="Kale V."/>
            <person name="Holt S."/>
            <person name="Cochrane G."/>
            <person name="Meng A."/>
            <person name="Brown T."/>
            <person name="Cohen L."/>
        </authorList>
    </citation>
    <scope>NUCLEOTIDE SEQUENCE</scope>
    <source>
        <strain evidence="7">CCMP1381</strain>
    </source>
</reference>
<comment type="similarity">
    <text evidence="2 6">Belongs to the peroxisomal membrane protein PXMP2/4 family.</text>
</comment>
<dbReference type="AlphaFoldDB" id="A0A7S2GF33"/>
<evidence type="ECO:0000256" key="5">
    <source>
        <dbReference type="ARBA" id="ARBA00023136"/>
    </source>
</evidence>
<evidence type="ECO:0000313" key="7">
    <source>
        <dbReference type="EMBL" id="CAD9450116.1"/>
    </source>
</evidence>
<evidence type="ECO:0000256" key="3">
    <source>
        <dbReference type="ARBA" id="ARBA00022692"/>
    </source>
</evidence>
<organism evidence="7">
    <name type="scientific">Octactis speculum</name>
    <dbReference type="NCBI Taxonomy" id="3111310"/>
    <lineage>
        <taxon>Eukaryota</taxon>
        <taxon>Sar</taxon>
        <taxon>Stramenopiles</taxon>
        <taxon>Ochrophyta</taxon>
        <taxon>Dictyochophyceae</taxon>
        <taxon>Dictyochales</taxon>
        <taxon>Dictyochaceae</taxon>
        <taxon>Octactis</taxon>
    </lineage>
</organism>
<evidence type="ECO:0000256" key="6">
    <source>
        <dbReference type="RuleBase" id="RU363053"/>
    </source>
</evidence>
<name>A0A7S2GF33_9STRA</name>
<sequence length="287" mass="31135">MHRYQFPLENLEGPPAIGGGDGTAVLSKTQPQTGTARMTRESTVAAVNTAVLGILMSASLFLLLGTEVHTEAERFLADNSLSVTDAVIDLCARLPGDWLSWYDGEALARPVMTKACTSGACYFAGDLLAQALRPDFVGPESLDLTRTLRSSAAGFVGHGPVAHYWLHFLDGPALSFGGAWWAYFPKVLADQGPMSVVFNTMYTVLIGLFSLRSPKAVWADVQGTWLPGVLVSLRFWPLIQLVTFSTLVPPELKVLWVDAMEIIWIAILSRVNNEGKVLQGAQAEVQE</sequence>
<feature type="transmembrane region" description="Helical" evidence="6">
    <location>
        <begin position="44"/>
        <end position="64"/>
    </location>
</feature>
<keyword evidence="4 6" id="KW-1133">Transmembrane helix</keyword>
<comment type="subcellular location">
    <subcellularLocation>
        <location evidence="1">Membrane</location>
        <topology evidence="1">Multi-pass membrane protein</topology>
    </subcellularLocation>
</comment>
<dbReference type="EMBL" id="HBGS01040769">
    <property type="protein sequence ID" value="CAD9450116.1"/>
    <property type="molecule type" value="Transcribed_RNA"/>
</dbReference>
<accession>A0A7S2GF33</accession>
<evidence type="ECO:0000256" key="1">
    <source>
        <dbReference type="ARBA" id="ARBA00004141"/>
    </source>
</evidence>
<proteinExistence type="inferred from homology"/>
<dbReference type="Pfam" id="PF04117">
    <property type="entry name" value="Mpv17_PMP22"/>
    <property type="match status" value="1"/>
</dbReference>
<keyword evidence="5 6" id="KW-0472">Membrane</keyword>
<evidence type="ECO:0000256" key="4">
    <source>
        <dbReference type="ARBA" id="ARBA00022989"/>
    </source>
</evidence>
<dbReference type="PANTHER" id="PTHR11266">
    <property type="entry name" value="PEROXISOMAL MEMBRANE PROTEIN 2, PXMP2 MPV17"/>
    <property type="match status" value="1"/>
</dbReference>
<gene>
    <name evidence="7" type="ORF">DSPE1174_LOCUS20980</name>
</gene>
<protein>
    <submittedName>
        <fullName evidence="7">Uncharacterized protein</fullName>
    </submittedName>
</protein>
<dbReference type="GO" id="GO:0016020">
    <property type="term" value="C:membrane"/>
    <property type="evidence" value="ECO:0007669"/>
    <property type="project" value="UniProtKB-SubCell"/>
</dbReference>
<comment type="caution">
    <text evidence="6">Lacks conserved residue(s) required for the propagation of feature annotation.</text>
</comment>
<dbReference type="GO" id="GO:0005737">
    <property type="term" value="C:cytoplasm"/>
    <property type="evidence" value="ECO:0007669"/>
    <property type="project" value="TreeGrafter"/>
</dbReference>
<keyword evidence="3 6" id="KW-0812">Transmembrane</keyword>
<dbReference type="InterPro" id="IPR007248">
    <property type="entry name" value="Mpv17_PMP22"/>
</dbReference>